<dbReference type="InterPro" id="IPR000182">
    <property type="entry name" value="GNAT_dom"/>
</dbReference>
<protein>
    <submittedName>
        <fullName evidence="2">GNAT family N-acetyltransferase</fullName>
    </submittedName>
</protein>
<dbReference type="InterPro" id="IPR051531">
    <property type="entry name" value="N-acetyltransferase"/>
</dbReference>
<reference evidence="3" key="1">
    <citation type="journal article" date="2019" name="Int. J. Syst. Evol. Microbiol.">
        <title>The Global Catalogue of Microorganisms (GCM) 10K type strain sequencing project: providing services to taxonomists for standard genome sequencing and annotation.</title>
        <authorList>
            <consortium name="The Broad Institute Genomics Platform"/>
            <consortium name="The Broad Institute Genome Sequencing Center for Infectious Disease"/>
            <person name="Wu L."/>
            <person name="Ma J."/>
        </authorList>
    </citation>
    <scope>NUCLEOTIDE SEQUENCE [LARGE SCALE GENOMIC DNA]</scope>
    <source>
        <strain evidence="3">CGMCC 1.12471</strain>
    </source>
</reference>
<evidence type="ECO:0000313" key="2">
    <source>
        <dbReference type="EMBL" id="MFD1722922.1"/>
    </source>
</evidence>
<keyword evidence="3" id="KW-1185">Reference proteome</keyword>
<organism evidence="2 3">
    <name type="scientific">Amnibacterium endophyticum</name>
    <dbReference type="NCBI Taxonomy" id="2109337"/>
    <lineage>
        <taxon>Bacteria</taxon>
        <taxon>Bacillati</taxon>
        <taxon>Actinomycetota</taxon>
        <taxon>Actinomycetes</taxon>
        <taxon>Micrococcales</taxon>
        <taxon>Microbacteriaceae</taxon>
        <taxon>Amnibacterium</taxon>
    </lineage>
</organism>
<dbReference type="PANTHER" id="PTHR43792:SF1">
    <property type="entry name" value="N-ACETYLTRANSFERASE DOMAIN-CONTAINING PROTEIN"/>
    <property type="match status" value="1"/>
</dbReference>
<feature type="domain" description="N-acetyltransferase" evidence="1">
    <location>
        <begin position="10"/>
        <end position="168"/>
    </location>
</feature>
<dbReference type="Pfam" id="PF13302">
    <property type="entry name" value="Acetyltransf_3"/>
    <property type="match status" value="1"/>
</dbReference>
<dbReference type="Proteomes" id="UP001597347">
    <property type="component" value="Unassembled WGS sequence"/>
</dbReference>
<dbReference type="PANTHER" id="PTHR43792">
    <property type="entry name" value="GNAT FAMILY, PUTATIVE (AFU_ORTHOLOGUE AFUA_3G00765)-RELATED-RELATED"/>
    <property type="match status" value="1"/>
</dbReference>
<comment type="caution">
    <text evidence="2">The sequence shown here is derived from an EMBL/GenBank/DDBJ whole genome shotgun (WGS) entry which is preliminary data.</text>
</comment>
<accession>A0ABW4LK23</accession>
<dbReference type="InterPro" id="IPR016181">
    <property type="entry name" value="Acyl_CoA_acyltransferase"/>
</dbReference>
<dbReference type="SUPFAM" id="SSF55729">
    <property type="entry name" value="Acyl-CoA N-acyltransferases (Nat)"/>
    <property type="match status" value="1"/>
</dbReference>
<dbReference type="PROSITE" id="PS51186">
    <property type="entry name" value="GNAT"/>
    <property type="match status" value="1"/>
</dbReference>
<sequence length="170" mass="19222">MAIPQPTERLRFREMGPTDLGEMAALLGDPLVMTFYPAPMTRDQAAGWITWNQDNYRRYGFGLWVLETHDGSFVGDCGITWQRVNGQPRLEVGYHVRADLQGRRFATEAAMAARDFARDMVRAEELIAITHPQNAASQRVAEKLGMRLLENDLGEDGVVHWVHGMRLHSA</sequence>
<evidence type="ECO:0000313" key="3">
    <source>
        <dbReference type="Proteomes" id="UP001597347"/>
    </source>
</evidence>
<dbReference type="EMBL" id="JBHUEA010000033">
    <property type="protein sequence ID" value="MFD1722922.1"/>
    <property type="molecule type" value="Genomic_DNA"/>
</dbReference>
<dbReference type="Gene3D" id="3.40.630.30">
    <property type="match status" value="1"/>
</dbReference>
<dbReference type="RefSeq" id="WP_377936452.1">
    <property type="nucleotide sequence ID" value="NZ_JBHUEA010000033.1"/>
</dbReference>
<name>A0ABW4LK23_9MICO</name>
<proteinExistence type="predicted"/>
<gene>
    <name evidence="2" type="ORF">ACFSBI_15330</name>
</gene>
<evidence type="ECO:0000259" key="1">
    <source>
        <dbReference type="PROSITE" id="PS51186"/>
    </source>
</evidence>